<dbReference type="GO" id="GO:0005737">
    <property type="term" value="C:cytoplasm"/>
    <property type="evidence" value="ECO:0007669"/>
    <property type="project" value="InterPro"/>
</dbReference>
<dbReference type="Proteomes" id="UP001372338">
    <property type="component" value="Unassembled WGS sequence"/>
</dbReference>
<evidence type="ECO:0000313" key="5">
    <source>
        <dbReference type="Proteomes" id="UP001372338"/>
    </source>
</evidence>
<dbReference type="SMART" id="SM00841">
    <property type="entry name" value="Elong-fact-P_C"/>
    <property type="match status" value="1"/>
</dbReference>
<keyword evidence="5" id="KW-1185">Reference proteome</keyword>
<dbReference type="AlphaFoldDB" id="A0AAN9FT80"/>
<dbReference type="CDD" id="cd04470">
    <property type="entry name" value="S1_EF-P_repeat_1"/>
    <property type="match status" value="1"/>
</dbReference>
<feature type="domain" description="Elongation factor P C-terminal" evidence="2">
    <location>
        <begin position="169"/>
        <end position="218"/>
    </location>
</feature>
<sequence length="266" mass="29758">MVLQGVSATLRRRLVNRVIFTALSSSSTPPCFFVPSRGLRVSGSEVRVGNVIEKQGRIYEVMRVDHSHEGRGKATIKVELRDVANGNKAIQRIATNEDIERVHVREKTLMYMCTDPDGTVVLMDPESFDQIEIPAHLFGKNSSYLQDQMKVKLQFYDAKPFSASVPKRVTCTVKEGIAATPRNRKVVLDNGLTVEVPPHIVAGDAIVVNTEDDSYIESRLKMATEECYLMILSTIPFLSHGGAQSQLHSQQVWWCLCHQLLLISSF</sequence>
<dbReference type="SUPFAM" id="SSF50104">
    <property type="entry name" value="Translation proteins SH3-like domain"/>
    <property type="match status" value="1"/>
</dbReference>
<dbReference type="Pfam" id="PF09285">
    <property type="entry name" value="Elong-fact-P_C"/>
    <property type="match status" value="1"/>
</dbReference>
<feature type="domain" description="Translation elongation factor P/YeiP central" evidence="3">
    <location>
        <begin position="106"/>
        <end position="161"/>
    </location>
</feature>
<dbReference type="GO" id="GO:0003746">
    <property type="term" value="F:translation elongation factor activity"/>
    <property type="evidence" value="ECO:0007669"/>
    <property type="project" value="InterPro"/>
</dbReference>
<dbReference type="GO" id="GO:0043043">
    <property type="term" value="P:peptide biosynthetic process"/>
    <property type="evidence" value="ECO:0007669"/>
    <property type="project" value="InterPro"/>
</dbReference>
<dbReference type="InterPro" id="IPR012340">
    <property type="entry name" value="NA-bd_OB-fold"/>
</dbReference>
<dbReference type="InterPro" id="IPR020599">
    <property type="entry name" value="Transl_elong_fac_P/YeiP"/>
</dbReference>
<dbReference type="PANTHER" id="PTHR30053">
    <property type="entry name" value="ELONGATION FACTOR P"/>
    <property type="match status" value="1"/>
</dbReference>
<dbReference type="Gene3D" id="2.40.50.140">
    <property type="entry name" value="Nucleic acid-binding proteins"/>
    <property type="match status" value="2"/>
</dbReference>
<dbReference type="Gene3D" id="2.30.30.30">
    <property type="match status" value="1"/>
</dbReference>
<accession>A0AAN9FT80</accession>
<evidence type="ECO:0008006" key="6">
    <source>
        <dbReference type="Google" id="ProtNLM"/>
    </source>
</evidence>
<proteinExistence type="inferred from homology"/>
<reference evidence="4 5" key="1">
    <citation type="submission" date="2024-01" db="EMBL/GenBank/DDBJ databases">
        <title>The genomes of 5 underutilized Papilionoideae crops provide insights into root nodulation and disease resistanc.</title>
        <authorList>
            <person name="Yuan L."/>
        </authorList>
    </citation>
    <scope>NUCLEOTIDE SEQUENCE [LARGE SCALE GENOMIC DNA]</scope>
    <source>
        <strain evidence="4">ZHUSHIDOU_FW_LH</strain>
        <tissue evidence="4">Leaf</tissue>
    </source>
</reference>
<dbReference type="InterPro" id="IPR001059">
    <property type="entry name" value="Transl_elong_P/YeiP_cen"/>
</dbReference>
<dbReference type="SMART" id="SM01185">
    <property type="entry name" value="EFP"/>
    <property type="match status" value="1"/>
</dbReference>
<evidence type="ECO:0000259" key="2">
    <source>
        <dbReference type="SMART" id="SM00841"/>
    </source>
</evidence>
<name>A0AAN9FT80_CROPI</name>
<dbReference type="Pfam" id="PF01132">
    <property type="entry name" value="EFP"/>
    <property type="match status" value="1"/>
</dbReference>
<dbReference type="InterPro" id="IPR008991">
    <property type="entry name" value="Translation_prot_SH3-like_sf"/>
</dbReference>
<evidence type="ECO:0000313" key="4">
    <source>
        <dbReference type="EMBL" id="KAK7280819.1"/>
    </source>
</evidence>
<dbReference type="InterPro" id="IPR014722">
    <property type="entry name" value="Rib_uL2_dom2"/>
</dbReference>
<comment type="similarity">
    <text evidence="1">Belongs to the elongation factor P family.</text>
</comment>
<protein>
    <recommendedName>
        <fullName evidence="6">Elongation factor P</fullName>
    </recommendedName>
</protein>
<dbReference type="SUPFAM" id="SSF50249">
    <property type="entry name" value="Nucleic acid-binding proteins"/>
    <property type="match status" value="2"/>
</dbReference>
<dbReference type="InterPro" id="IPR013185">
    <property type="entry name" value="Transl_elong_KOW-like"/>
</dbReference>
<dbReference type="EMBL" id="JAYWIO010000002">
    <property type="protein sequence ID" value="KAK7280819.1"/>
    <property type="molecule type" value="Genomic_DNA"/>
</dbReference>
<evidence type="ECO:0000256" key="1">
    <source>
        <dbReference type="ARBA" id="ARBA00009479"/>
    </source>
</evidence>
<dbReference type="PANTHER" id="PTHR30053:SF14">
    <property type="entry name" value="TRANSLATION ELONGATION FACTOR KOW-LIKE DOMAIN-CONTAINING PROTEIN"/>
    <property type="match status" value="1"/>
</dbReference>
<comment type="caution">
    <text evidence="4">The sequence shown here is derived from an EMBL/GenBank/DDBJ whole genome shotgun (WGS) entry which is preliminary data.</text>
</comment>
<organism evidence="4 5">
    <name type="scientific">Crotalaria pallida</name>
    <name type="common">Smooth rattlebox</name>
    <name type="synonym">Crotalaria striata</name>
    <dbReference type="NCBI Taxonomy" id="3830"/>
    <lineage>
        <taxon>Eukaryota</taxon>
        <taxon>Viridiplantae</taxon>
        <taxon>Streptophyta</taxon>
        <taxon>Embryophyta</taxon>
        <taxon>Tracheophyta</taxon>
        <taxon>Spermatophyta</taxon>
        <taxon>Magnoliopsida</taxon>
        <taxon>eudicotyledons</taxon>
        <taxon>Gunneridae</taxon>
        <taxon>Pentapetalae</taxon>
        <taxon>rosids</taxon>
        <taxon>fabids</taxon>
        <taxon>Fabales</taxon>
        <taxon>Fabaceae</taxon>
        <taxon>Papilionoideae</taxon>
        <taxon>50 kb inversion clade</taxon>
        <taxon>genistoids sensu lato</taxon>
        <taxon>core genistoids</taxon>
        <taxon>Crotalarieae</taxon>
        <taxon>Crotalaria</taxon>
    </lineage>
</organism>
<gene>
    <name evidence="4" type="ORF">RIF29_08329</name>
</gene>
<dbReference type="InterPro" id="IPR015365">
    <property type="entry name" value="Elong-fact-P_C"/>
</dbReference>
<dbReference type="FunFam" id="2.40.50.140:FF:000009">
    <property type="entry name" value="Elongation factor P"/>
    <property type="match status" value="1"/>
</dbReference>
<dbReference type="Pfam" id="PF08207">
    <property type="entry name" value="EFP_N"/>
    <property type="match status" value="1"/>
</dbReference>
<evidence type="ECO:0000259" key="3">
    <source>
        <dbReference type="SMART" id="SM01185"/>
    </source>
</evidence>